<protein>
    <submittedName>
        <fullName evidence="2">Uncharacterized protein</fullName>
    </submittedName>
</protein>
<evidence type="ECO:0000313" key="3">
    <source>
        <dbReference type="Proteomes" id="UP000060787"/>
    </source>
</evidence>
<gene>
    <name evidence="2" type="ORF">LA76x_3502</name>
</gene>
<keyword evidence="3" id="KW-1185">Reference proteome</keyword>
<accession>A0A0S2FDN9</accession>
<proteinExistence type="predicted"/>
<name>A0A0S2FDN9_LYSAN</name>
<feature type="compositionally biased region" description="Acidic residues" evidence="1">
    <location>
        <begin position="27"/>
        <end position="38"/>
    </location>
</feature>
<organism evidence="2 3">
    <name type="scientific">Lysobacter antibioticus</name>
    <dbReference type="NCBI Taxonomy" id="84531"/>
    <lineage>
        <taxon>Bacteria</taxon>
        <taxon>Pseudomonadati</taxon>
        <taxon>Pseudomonadota</taxon>
        <taxon>Gammaproteobacteria</taxon>
        <taxon>Lysobacterales</taxon>
        <taxon>Lysobacteraceae</taxon>
        <taxon>Lysobacter</taxon>
    </lineage>
</organism>
<reference evidence="2 3" key="1">
    <citation type="journal article" date="2015" name="BMC Genomics">
        <title>Comparative genomics and metabolic profiling of the genus Lysobacter.</title>
        <authorList>
            <person name="de Bruijn I."/>
            <person name="Cheng X."/>
            <person name="de Jager V."/>
            <person name="Exposito R.G."/>
            <person name="Watrous J."/>
            <person name="Patel N."/>
            <person name="Postma J."/>
            <person name="Dorrestein P.C."/>
            <person name="Kobayashi D."/>
            <person name="Raaijmakers J.M."/>
        </authorList>
    </citation>
    <scope>NUCLEOTIDE SEQUENCE [LARGE SCALE GENOMIC DNA]</scope>
    <source>
        <strain evidence="2 3">76</strain>
    </source>
</reference>
<dbReference type="EMBL" id="CP011129">
    <property type="protein sequence ID" value="ALN81626.1"/>
    <property type="molecule type" value="Genomic_DNA"/>
</dbReference>
<dbReference type="KEGG" id="lab:LA76x_3502"/>
<feature type="region of interest" description="Disordered" evidence="1">
    <location>
        <begin position="17"/>
        <end position="38"/>
    </location>
</feature>
<evidence type="ECO:0000313" key="2">
    <source>
        <dbReference type="EMBL" id="ALN81626.1"/>
    </source>
</evidence>
<dbReference type="PATRIC" id="fig|84531.8.peg.3519"/>
<sequence>MRAALRVFCCLRECQATHSNSNSNSESESESESDAASG</sequence>
<evidence type="ECO:0000256" key="1">
    <source>
        <dbReference type="SAM" id="MobiDB-lite"/>
    </source>
</evidence>
<dbReference type="AlphaFoldDB" id="A0A0S2FDN9"/>
<dbReference type="Proteomes" id="UP000060787">
    <property type="component" value="Chromosome"/>
</dbReference>